<protein>
    <submittedName>
        <fullName evidence="1">Uncharacterized protein</fullName>
    </submittedName>
</protein>
<sequence>MAAPQRSYMPLEPVGSTRVEAISLGCAEFGRDPEISVRSLRPHIDNVATGLSSPRGFLVHVFAHAS</sequence>
<proteinExistence type="predicted"/>
<name>A0ACC5T4U0_ENSAD</name>
<evidence type="ECO:0000313" key="2">
    <source>
        <dbReference type="Proteomes" id="UP000823773"/>
    </source>
</evidence>
<accession>A0ACC5T4U0</accession>
<organism evidence="1 2">
    <name type="scientific">Ensifer adhaerens</name>
    <name type="common">Sinorhizobium morelense</name>
    <dbReference type="NCBI Taxonomy" id="106592"/>
    <lineage>
        <taxon>Bacteria</taxon>
        <taxon>Pseudomonadati</taxon>
        <taxon>Pseudomonadota</taxon>
        <taxon>Alphaproteobacteria</taxon>
        <taxon>Hyphomicrobiales</taxon>
        <taxon>Rhizobiaceae</taxon>
        <taxon>Sinorhizobium/Ensifer group</taxon>
        <taxon>Ensifer</taxon>
    </lineage>
</organism>
<dbReference type="Proteomes" id="UP000823773">
    <property type="component" value="Unassembled WGS sequence"/>
</dbReference>
<comment type="caution">
    <text evidence="1">The sequence shown here is derived from an EMBL/GenBank/DDBJ whole genome shotgun (WGS) entry which is preliminary data.</text>
</comment>
<dbReference type="EMBL" id="JAGGJR010000013">
    <property type="protein sequence ID" value="MBP1875921.1"/>
    <property type="molecule type" value="Genomic_DNA"/>
</dbReference>
<evidence type="ECO:0000313" key="1">
    <source>
        <dbReference type="EMBL" id="MBP1875921.1"/>
    </source>
</evidence>
<gene>
    <name evidence="1" type="ORF">J2Z19_005669</name>
</gene>
<keyword evidence="2" id="KW-1185">Reference proteome</keyword>
<reference evidence="1" key="1">
    <citation type="submission" date="2021-03" db="EMBL/GenBank/DDBJ databases">
        <title>Genomic Encyclopedia of Type Strains, Phase IV (KMG-IV): sequencing the most valuable type-strain genomes for metagenomic binning, comparative biology and taxonomic classification.</title>
        <authorList>
            <person name="Goeker M."/>
        </authorList>
    </citation>
    <scope>NUCLEOTIDE SEQUENCE</scope>
    <source>
        <strain evidence="1">DSM 18131</strain>
    </source>
</reference>